<accession>A0A430QN38</accession>
<proteinExistence type="predicted"/>
<dbReference type="Proteomes" id="UP000290809">
    <property type="component" value="Unassembled WGS sequence"/>
</dbReference>
<dbReference type="InterPro" id="IPR045860">
    <property type="entry name" value="Snake_toxin-like_sf"/>
</dbReference>
<protein>
    <submittedName>
        <fullName evidence="2">Uncharacterized protein</fullName>
    </submittedName>
</protein>
<dbReference type="EMBL" id="QMKO01001525">
    <property type="protein sequence ID" value="RTG89118.1"/>
    <property type="molecule type" value="Genomic_DNA"/>
</dbReference>
<feature type="transmembrane region" description="Helical" evidence="1">
    <location>
        <begin position="86"/>
        <end position="104"/>
    </location>
</feature>
<organism evidence="2 3">
    <name type="scientific">Schistosoma bovis</name>
    <name type="common">Blood fluke</name>
    <dbReference type="NCBI Taxonomy" id="6184"/>
    <lineage>
        <taxon>Eukaryota</taxon>
        <taxon>Metazoa</taxon>
        <taxon>Spiralia</taxon>
        <taxon>Lophotrochozoa</taxon>
        <taxon>Platyhelminthes</taxon>
        <taxon>Trematoda</taxon>
        <taxon>Digenea</taxon>
        <taxon>Strigeidida</taxon>
        <taxon>Schistosomatoidea</taxon>
        <taxon>Schistosomatidae</taxon>
        <taxon>Schistosoma</taxon>
    </lineage>
</organism>
<dbReference type="AlphaFoldDB" id="A0A430QN38"/>
<keyword evidence="1" id="KW-1133">Transmembrane helix</keyword>
<keyword evidence="1" id="KW-0812">Transmembrane</keyword>
<evidence type="ECO:0000313" key="2">
    <source>
        <dbReference type="EMBL" id="RTG89118.1"/>
    </source>
</evidence>
<keyword evidence="1" id="KW-0472">Membrane</keyword>
<comment type="caution">
    <text evidence="2">The sequence shown here is derived from an EMBL/GenBank/DDBJ whole genome shotgun (WGS) entry which is preliminary data.</text>
</comment>
<keyword evidence="3" id="KW-1185">Reference proteome</keyword>
<gene>
    <name evidence="2" type="ORF">DC041_0003558</name>
</gene>
<dbReference type="SUPFAM" id="SSF57302">
    <property type="entry name" value="Snake toxin-like"/>
    <property type="match status" value="1"/>
</dbReference>
<reference evidence="2 3" key="1">
    <citation type="journal article" date="2019" name="PLoS Pathog.">
        <title>Genome sequence of the bovine parasite Schistosoma bovis Tanzania.</title>
        <authorList>
            <person name="Oey H."/>
            <person name="Zakrzewski M."/>
            <person name="Gobert G."/>
            <person name="Gravermann K."/>
            <person name="Stoye J."/>
            <person name="Jones M."/>
            <person name="Mcmanus D."/>
            <person name="Krause L."/>
        </authorList>
    </citation>
    <scope>NUCLEOTIDE SEQUENCE [LARGE SCALE GENOMIC DNA]</scope>
    <source>
        <strain evidence="2 3">TAN1997</strain>
    </source>
</reference>
<sequence>MNNSDKESNTADYVGRLLLKNELHSSSIDSWLQAKHIKSLTIGSPHLTIKGCSDSCSSDIFLKKYVRFNYTCCAKNFCNLSSKAHLTNQILFLPVMIICFYLYAKK</sequence>
<evidence type="ECO:0000256" key="1">
    <source>
        <dbReference type="SAM" id="Phobius"/>
    </source>
</evidence>
<evidence type="ECO:0000313" key="3">
    <source>
        <dbReference type="Proteomes" id="UP000290809"/>
    </source>
</evidence>
<name>A0A430QN38_SCHBO</name>